<keyword evidence="2" id="KW-0472">Membrane</keyword>
<feature type="region of interest" description="Disordered" evidence="1">
    <location>
        <begin position="279"/>
        <end position="329"/>
    </location>
</feature>
<dbReference type="RefSeq" id="WP_395823699.1">
    <property type="nucleotide sequence ID" value="NZ_CP043494.1"/>
</dbReference>
<keyword evidence="4" id="KW-1185">Reference proteome</keyword>
<gene>
    <name evidence="3" type="ORF">F0U60_24155</name>
</gene>
<dbReference type="EMBL" id="CP043494">
    <property type="protein sequence ID" value="WNG46874.1"/>
    <property type="molecule type" value="Genomic_DNA"/>
</dbReference>
<evidence type="ECO:0000256" key="1">
    <source>
        <dbReference type="SAM" id="MobiDB-lite"/>
    </source>
</evidence>
<name>A0ABY9WSW1_9BACT</name>
<dbReference type="Proteomes" id="UP001611383">
    <property type="component" value="Chromosome"/>
</dbReference>
<dbReference type="PROSITE" id="PS51257">
    <property type="entry name" value="PROKAR_LIPOPROTEIN"/>
    <property type="match status" value="1"/>
</dbReference>
<proteinExistence type="predicted"/>
<keyword evidence="2" id="KW-1133">Transmembrane helix</keyword>
<evidence type="ECO:0000313" key="4">
    <source>
        <dbReference type="Proteomes" id="UP001611383"/>
    </source>
</evidence>
<organism evidence="3 4">
    <name type="scientific">Archangium minus</name>
    <dbReference type="NCBI Taxonomy" id="83450"/>
    <lineage>
        <taxon>Bacteria</taxon>
        <taxon>Pseudomonadati</taxon>
        <taxon>Myxococcota</taxon>
        <taxon>Myxococcia</taxon>
        <taxon>Myxococcales</taxon>
        <taxon>Cystobacterineae</taxon>
        <taxon>Archangiaceae</taxon>
        <taxon>Archangium</taxon>
    </lineage>
</organism>
<evidence type="ECO:0000313" key="3">
    <source>
        <dbReference type="EMBL" id="WNG46874.1"/>
    </source>
</evidence>
<protein>
    <submittedName>
        <fullName evidence="3">Uncharacterized protein</fullName>
    </submittedName>
</protein>
<accession>A0ABY9WSW1</accession>
<reference evidence="3 4" key="1">
    <citation type="submission" date="2019-08" db="EMBL/GenBank/DDBJ databases">
        <title>Archangium and Cystobacter genomes.</title>
        <authorList>
            <person name="Chen I.-C.K."/>
            <person name="Wielgoss S."/>
        </authorList>
    </citation>
    <scope>NUCLEOTIDE SEQUENCE [LARGE SCALE GENOMIC DNA]</scope>
    <source>
        <strain evidence="3 4">Cbm 6</strain>
    </source>
</reference>
<keyword evidence="2" id="KW-0812">Transmembrane</keyword>
<evidence type="ECO:0000256" key="2">
    <source>
        <dbReference type="SAM" id="Phobius"/>
    </source>
</evidence>
<sequence length="476" mass="50929">MSFLRIPSWLLLGLACLLWFAALGFVALWPQHPTGARQLRWKDANGQPLASAPTSCGRDTRFPLLAQQNRVWVPCLAAPDLPGGGIALLQPSRGEARLLAPLPEQLSLERVEGLLPGTGGLVGLVYRASTRTSSPGGVVDVLVATVMNEDGWQVPPERLPGGAGSRLLGLGWSGHRLEVALAPARGEDTRAEAADAVLVRVGDAELPLTITREEMCLYLPDCIVRAAYRAAQAGWRFLLEDGGALREVKESGASVMEGQSLQVLAGLDLRVAGRLRPASIPPTHRLEPDGSILPSEPPPSGLRPLPSPSVAEGSRLVPLSRSRPEQGPGVIHEWEDQHWHTASGSDGSLRVGEGARPLATVALLDGPCTHLSSGFLVPLRRGLTLLTPEGCHVGLTGSGQRTDPLNLLEHLERSRVPHAVPALLWILLGLPLLLLPAGLLRWPRESERRLLVSALLACCYLLSTLPLISWLLPLLS</sequence>
<feature type="transmembrane region" description="Helical" evidence="2">
    <location>
        <begin position="452"/>
        <end position="472"/>
    </location>
</feature>
<feature type="transmembrane region" description="Helical" evidence="2">
    <location>
        <begin position="422"/>
        <end position="440"/>
    </location>
</feature>
<feature type="compositionally biased region" description="Pro residues" evidence="1">
    <location>
        <begin position="295"/>
        <end position="307"/>
    </location>
</feature>